<dbReference type="GO" id="GO:0016787">
    <property type="term" value="F:hydrolase activity"/>
    <property type="evidence" value="ECO:0007669"/>
    <property type="project" value="UniProtKB-KW"/>
</dbReference>
<accession>A0ABP4EIS0</accession>
<dbReference type="SUPFAM" id="SSF53474">
    <property type="entry name" value="alpha/beta-Hydrolases"/>
    <property type="match status" value="1"/>
</dbReference>
<evidence type="ECO:0000313" key="2">
    <source>
        <dbReference type="EMBL" id="GAA1106993.1"/>
    </source>
</evidence>
<dbReference type="EMBL" id="BAAALG010000011">
    <property type="protein sequence ID" value="GAA1106993.1"/>
    <property type="molecule type" value="Genomic_DNA"/>
</dbReference>
<dbReference type="InterPro" id="IPR050228">
    <property type="entry name" value="Carboxylesterase_BioH"/>
</dbReference>
<dbReference type="PANTHER" id="PTHR43194">
    <property type="entry name" value="HYDROLASE ALPHA/BETA FOLD FAMILY"/>
    <property type="match status" value="1"/>
</dbReference>
<dbReference type="PANTHER" id="PTHR43194:SF2">
    <property type="entry name" value="PEROXISOMAL MEMBRANE PROTEIN LPX1"/>
    <property type="match status" value="1"/>
</dbReference>
<evidence type="ECO:0000313" key="3">
    <source>
        <dbReference type="Proteomes" id="UP001501581"/>
    </source>
</evidence>
<proteinExistence type="predicted"/>
<dbReference type="Gene3D" id="3.40.50.1820">
    <property type="entry name" value="alpha/beta hydrolase"/>
    <property type="match status" value="1"/>
</dbReference>
<feature type="domain" description="AB hydrolase-1" evidence="1">
    <location>
        <begin position="35"/>
        <end position="260"/>
    </location>
</feature>
<keyword evidence="2" id="KW-0378">Hydrolase</keyword>
<protein>
    <submittedName>
        <fullName evidence="2">Alpha/beta hydrolase</fullName>
    </submittedName>
</protein>
<dbReference type="RefSeq" id="WP_343995477.1">
    <property type="nucleotide sequence ID" value="NZ_BAAALG010000011.1"/>
</dbReference>
<dbReference type="InterPro" id="IPR029058">
    <property type="entry name" value="AB_hydrolase_fold"/>
</dbReference>
<organism evidence="2 3">
    <name type="scientific">Nocardioides dubius</name>
    <dbReference type="NCBI Taxonomy" id="317019"/>
    <lineage>
        <taxon>Bacteria</taxon>
        <taxon>Bacillati</taxon>
        <taxon>Actinomycetota</taxon>
        <taxon>Actinomycetes</taxon>
        <taxon>Propionibacteriales</taxon>
        <taxon>Nocardioidaceae</taxon>
        <taxon>Nocardioides</taxon>
    </lineage>
</organism>
<sequence>MSTSRPTLEAAPTTWRAPDGLRIAGERLGSGERGTVIFAHGIAQSRHSWRKAAAEAAAAGFAAVIFDSRGHGDSDHAPGGEYSSAGNAQDLAPLLVSATAPVYLVGYSQGGDAAIEALDLGTVVSGLVLVDVAPWVEPAGVGDVQRFLEASLSGFDAAEQAAAALGLLNPDQPAPPATAVTRSLVERDARLYWRWDPRVFDTDPDLDARGRRLDAVLSRFELPVLLLRARESQMLSDRSVARLREVRPGAEVRVLDGVAHGVSGSTNHVYWRHIHDFITSLEGARND</sequence>
<gene>
    <name evidence="2" type="ORF">GCM10009668_28570</name>
</gene>
<evidence type="ECO:0000259" key="1">
    <source>
        <dbReference type="Pfam" id="PF00561"/>
    </source>
</evidence>
<name>A0ABP4EIS0_9ACTN</name>
<reference evidence="3" key="1">
    <citation type="journal article" date="2019" name="Int. J. Syst. Evol. Microbiol.">
        <title>The Global Catalogue of Microorganisms (GCM) 10K type strain sequencing project: providing services to taxonomists for standard genome sequencing and annotation.</title>
        <authorList>
            <consortium name="The Broad Institute Genomics Platform"/>
            <consortium name="The Broad Institute Genome Sequencing Center for Infectious Disease"/>
            <person name="Wu L."/>
            <person name="Ma J."/>
        </authorList>
    </citation>
    <scope>NUCLEOTIDE SEQUENCE [LARGE SCALE GENOMIC DNA]</scope>
    <source>
        <strain evidence="3">JCM 13008</strain>
    </source>
</reference>
<dbReference type="InterPro" id="IPR000073">
    <property type="entry name" value="AB_hydrolase_1"/>
</dbReference>
<comment type="caution">
    <text evidence="2">The sequence shown here is derived from an EMBL/GenBank/DDBJ whole genome shotgun (WGS) entry which is preliminary data.</text>
</comment>
<keyword evidence="3" id="KW-1185">Reference proteome</keyword>
<dbReference type="Proteomes" id="UP001501581">
    <property type="component" value="Unassembled WGS sequence"/>
</dbReference>
<dbReference type="Pfam" id="PF00561">
    <property type="entry name" value="Abhydrolase_1"/>
    <property type="match status" value="1"/>
</dbReference>